<feature type="domain" description="HTH tetR-type" evidence="5">
    <location>
        <begin position="23"/>
        <end position="83"/>
    </location>
</feature>
<dbReference type="Proteomes" id="UP000646523">
    <property type="component" value="Unassembled WGS sequence"/>
</dbReference>
<accession>A0A918DMR2</accession>
<gene>
    <name evidence="6" type="ORF">GCM10012289_50800</name>
</gene>
<dbReference type="GO" id="GO:0003700">
    <property type="term" value="F:DNA-binding transcription factor activity"/>
    <property type="evidence" value="ECO:0007669"/>
    <property type="project" value="TreeGrafter"/>
</dbReference>
<protein>
    <submittedName>
        <fullName evidence="6">TetR family transcriptional regulator</fullName>
    </submittedName>
</protein>
<evidence type="ECO:0000256" key="2">
    <source>
        <dbReference type="ARBA" id="ARBA00023125"/>
    </source>
</evidence>
<keyword evidence="3" id="KW-0804">Transcription</keyword>
<evidence type="ECO:0000313" key="7">
    <source>
        <dbReference type="Proteomes" id="UP000646523"/>
    </source>
</evidence>
<dbReference type="PANTHER" id="PTHR30055">
    <property type="entry name" value="HTH-TYPE TRANSCRIPTIONAL REGULATOR RUTR"/>
    <property type="match status" value="1"/>
</dbReference>
<evidence type="ECO:0000256" key="1">
    <source>
        <dbReference type="ARBA" id="ARBA00023015"/>
    </source>
</evidence>
<dbReference type="PANTHER" id="PTHR30055:SF238">
    <property type="entry name" value="MYCOFACTOCIN BIOSYNTHESIS TRANSCRIPTIONAL REGULATOR MFTR-RELATED"/>
    <property type="match status" value="1"/>
</dbReference>
<sequence>MAARTRESGGDDVVPRRTPQATQELRAALIQHARRLVERDGAQALTMRALAAEAGCAVGLPYKIFANREELVAELVGLELGRLRAAFESWVAEAGTGTVAGNLVRYARILLESDRAALTLADEIDDEALTAVVDDKVRESGLPLSFESAVTDYLLAEQRLGRVSADVDARAYGFLLTGAIHNLVVAGAAYPRPDRDELDRMLAAVARHLGTG</sequence>
<dbReference type="SUPFAM" id="SSF46689">
    <property type="entry name" value="Homeodomain-like"/>
    <property type="match status" value="1"/>
</dbReference>
<evidence type="ECO:0000259" key="5">
    <source>
        <dbReference type="PROSITE" id="PS50977"/>
    </source>
</evidence>
<comment type="caution">
    <text evidence="6">The sequence shown here is derived from an EMBL/GenBank/DDBJ whole genome shotgun (WGS) entry which is preliminary data.</text>
</comment>
<dbReference type="Gene3D" id="1.10.357.10">
    <property type="entry name" value="Tetracycline Repressor, domain 2"/>
    <property type="match status" value="1"/>
</dbReference>
<dbReference type="InterPro" id="IPR050109">
    <property type="entry name" value="HTH-type_TetR-like_transc_reg"/>
</dbReference>
<dbReference type="InterPro" id="IPR001647">
    <property type="entry name" value="HTH_TetR"/>
</dbReference>
<dbReference type="GO" id="GO:0000976">
    <property type="term" value="F:transcription cis-regulatory region binding"/>
    <property type="evidence" value="ECO:0007669"/>
    <property type="project" value="TreeGrafter"/>
</dbReference>
<dbReference type="EMBL" id="BMNH01000017">
    <property type="protein sequence ID" value="GGO75524.1"/>
    <property type="molecule type" value="Genomic_DNA"/>
</dbReference>
<keyword evidence="7" id="KW-1185">Reference proteome</keyword>
<dbReference type="PROSITE" id="PS50977">
    <property type="entry name" value="HTH_TETR_2"/>
    <property type="match status" value="1"/>
</dbReference>
<name>A0A918DMR2_9ACTN</name>
<reference evidence="6" key="1">
    <citation type="journal article" date="2014" name="Int. J. Syst. Evol. Microbiol.">
        <title>Complete genome sequence of Corynebacterium casei LMG S-19264T (=DSM 44701T), isolated from a smear-ripened cheese.</title>
        <authorList>
            <consortium name="US DOE Joint Genome Institute (JGI-PGF)"/>
            <person name="Walter F."/>
            <person name="Albersmeier A."/>
            <person name="Kalinowski J."/>
            <person name="Ruckert C."/>
        </authorList>
    </citation>
    <scope>NUCLEOTIDE SEQUENCE</scope>
    <source>
        <strain evidence="6">CGMCC 4.7368</strain>
    </source>
</reference>
<reference evidence="6" key="2">
    <citation type="submission" date="2020-09" db="EMBL/GenBank/DDBJ databases">
        <authorList>
            <person name="Sun Q."/>
            <person name="Zhou Y."/>
        </authorList>
    </citation>
    <scope>NUCLEOTIDE SEQUENCE</scope>
    <source>
        <strain evidence="6">CGMCC 4.7368</strain>
    </source>
</reference>
<organism evidence="6 7">
    <name type="scientific">Nonomuraea cavernae</name>
    <dbReference type="NCBI Taxonomy" id="2045107"/>
    <lineage>
        <taxon>Bacteria</taxon>
        <taxon>Bacillati</taxon>
        <taxon>Actinomycetota</taxon>
        <taxon>Actinomycetes</taxon>
        <taxon>Streptosporangiales</taxon>
        <taxon>Streptosporangiaceae</taxon>
        <taxon>Nonomuraea</taxon>
    </lineage>
</organism>
<evidence type="ECO:0000256" key="3">
    <source>
        <dbReference type="ARBA" id="ARBA00023163"/>
    </source>
</evidence>
<dbReference type="AlphaFoldDB" id="A0A918DMR2"/>
<dbReference type="Pfam" id="PF00440">
    <property type="entry name" value="TetR_N"/>
    <property type="match status" value="1"/>
</dbReference>
<feature type="DNA-binding region" description="H-T-H motif" evidence="4">
    <location>
        <begin position="46"/>
        <end position="65"/>
    </location>
</feature>
<evidence type="ECO:0000313" key="6">
    <source>
        <dbReference type="EMBL" id="GGO75524.1"/>
    </source>
</evidence>
<evidence type="ECO:0000256" key="4">
    <source>
        <dbReference type="PROSITE-ProRule" id="PRU00335"/>
    </source>
</evidence>
<proteinExistence type="predicted"/>
<keyword evidence="2 4" id="KW-0238">DNA-binding</keyword>
<dbReference type="InterPro" id="IPR009057">
    <property type="entry name" value="Homeodomain-like_sf"/>
</dbReference>
<keyword evidence="1" id="KW-0805">Transcription regulation</keyword>